<comment type="caution">
    <text evidence="3">The sequence shown here is derived from an EMBL/GenBank/DDBJ whole genome shotgun (WGS) entry which is preliminary data.</text>
</comment>
<dbReference type="Gene3D" id="3.30.450.180">
    <property type="match status" value="1"/>
</dbReference>
<evidence type="ECO:0000259" key="2">
    <source>
        <dbReference type="Pfam" id="PF17765"/>
    </source>
</evidence>
<feature type="region of interest" description="Disordered" evidence="1">
    <location>
        <begin position="1"/>
        <end position="23"/>
    </location>
</feature>
<gene>
    <name evidence="3" type="ORF">Mam01_44420</name>
</gene>
<dbReference type="Pfam" id="PF17765">
    <property type="entry name" value="MLTR_LBD"/>
    <property type="match status" value="1"/>
</dbReference>
<reference evidence="3 4" key="1">
    <citation type="submission" date="2021-01" db="EMBL/GenBank/DDBJ databases">
        <title>Whole genome shotgun sequence of Microbispora amethystogenes NBRC 101907.</title>
        <authorList>
            <person name="Komaki H."/>
            <person name="Tamura T."/>
        </authorList>
    </citation>
    <scope>NUCLEOTIDE SEQUENCE [LARGE SCALE GENOMIC DNA]</scope>
    <source>
        <strain evidence="3 4">NBRC 101907</strain>
    </source>
</reference>
<dbReference type="Proteomes" id="UP000651728">
    <property type="component" value="Unassembled WGS sequence"/>
</dbReference>
<sequence>MRGRLRGQDEAVRGEKIGPADLRERSREFAHCWEQHRVHQRTHGSKRLRHPIVGDLTVEYETLSPPGDPETTLFVYTAEPGSSSKHALDLLASRTAETPAVHGGH</sequence>
<accession>A0ABQ4FHP9</accession>
<keyword evidence="4" id="KW-1185">Reference proteome</keyword>
<name>A0ABQ4FHP9_9ACTN</name>
<dbReference type="PANTHER" id="PTHR35010">
    <property type="entry name" value="BLL4672 PROTEIN-RELATED"/>
    <property type="match status" value="1"/>
</dbReference>
<dbReference type="PANTHER" id="PTHR35010:SF2">
    <property type="entry name" value="BLL4672 PROTEIN"/>
    <property type="match status" value="1"/>
</dbReference>
<dbReference type="EMBL" id="BOOB01000034">
    <property type="protein sequence ID" value="GIH34278.1"/>
    <property type="molecule type" value="Genomic_DNA"/>
</dbReference>
<evidence type="ECO:0000256" key="1">
    <source>
        <dbReference type="SAM" id="MobiDB-lite"/>
    </source>
</evidence>
<organism evidence="3 4">
    <name type="scientific">Microbispora amethystogenes</name>
    <dbReference type="NCBI Taxonomy" id="1427754"/>
    <lineage>
        <taxon>Bacteria</taxon>
        <taxon>Bacillati</taxon>
        <taxon>Actinomycetota</taxon>
        <taxon>Actinomycetes</taxon>
        <taxon>Streptosporangiales</taxon>
        <taxon>Streptosporangiaceae</taxon>
        <taxon>Microbispora</taxon>
    </lineage>
</organism>
<proteinExistence type="predicted"/>
<evidence type="ECO:0000313" key="4">
    <source>
        <dbReference type="Proteomes" id="UP000651728"/>
    </source>
</evidence>
<evidence type="ECO:0000313" key="3">
    <source>
        <dbReference type="EMBL" id="GIH34278.1"/>
    </source>
</evidence>
<dbReference type="InterPro" id="IPR041413">
    <property type="entry name" value="MLTR_LBD"/>
</dbReference>
<feature type="domain" description="MmyB-like transcription regulator ligand binding" evidence="2">
    <location>
        <begin position="21"/>
        <end position="91"/>
    </location>
</feature>
<protein>
    <recommendedName>
        <fullName evidence="2">MmyB-like transcription regulator ligand binding domain-containing protein</fullName>
    </recommendedName>
</protein>